<reference evidence="1" key="1">
    <citation type="submission" date="2019-08" db="EMBL/GenBank/DDBJ databases">
        <title>The genome of the North American firefly Photinus pyralis.</title>
        <authorList>
            <consortium name="Photinus pyralis genome working group"/>
            <person name="Fallon T.R."/>
            <person name="Sander Lower S.E."/>
            <person name="Weng J.-K."/>
        </authorList>
    </citation>
    <scope>NUCLEOTIDE SEQUENCE</scope>
    <source>
        <strain evidence="1">TRF0915ILg1</strain>
        <tissue evidence="1">Whole body</tissue>
    </source>
</reference>
<dbReference type="Proteomes" id="UP000801492">
    <property type="component" value="Unassembled WGS sequence"/>
</dbReference>
<keyword evidence="2" id="KW-1185">Reference proteome</keyword>
<sequence>MSYNPLMCPNTYFLLNGYNSRGLNTTTLESIMYDWPMFEGVSVKEMLHLGYWARNGRFPKCCHGSNDYNLRRVTTPLVIFSTPYDMMSTYLDVRELTRSLGGIP</sequence>
<evidence type="ECO:0000313" key="2">
    <source>
        <dbReference type="Proteomes" id="UP000801492"/>
    </source>
</evidence>
<evidence type="ECO:0000313" key="1">
    <source>
        <dbReference type="EMBL" id="KAF2889039.1"/>
    </source>
</evidence>
<dbReference type="AlphaFoldDB" id="A0A8K0CM98"/>
<gene>
    <name evidence="1" type="ORF">ILUMI_17134</name>
</gene>
<dbReference type="EMBL" id="VTPC01071455">
    <property type="protein sequence ID" value="KAF2889039.1"/>
    <property type="molecule type" value="Genomic_DNA"/>
</dbReference>
<name>A0A8K0CM98_IGNLU</name>
<proteinExistence type="predicted"/>
<accession>A0A8K0CM98</accession>
<dbReference type="OrthoDB" id="9974421at2759"/>
<organism evidence="1 2">
    <name type="scientific">Ignelater luminosus</name>
    <name type="common">Cucubano</name>
    <name type="synonym">Pyrophorus luminosus</name>
    <dbReference type="NCBI Taxonomy" id="2038154"/>
    <lineage>
        <taxon>Eukaryota</taxon>
        <taxon>Metazoa</taxon>
        <taxon>Ecdysozoa</taxon>
        <taxon>Arthropoda</taxon>
        <taxon>Hexapoda</taxon>
        <taxon>Insecta</taxon>
        <taxon>Pterygota</taxon>
        <taxon>Neoptera</taxon>
        <taxon>Endopterygota</taxon>
        <taxon>Coleoptera</taxon>
        <taxon>Polyphaga</taxon>
        <taxon>Elateriformia</taxon>
        <taxon>Elateroidea</taxon>
        <taxon>Elateridae</taxon>
        <taxon>Agrypninae</taxon>
        <taxon>Pyrophorini</taxon>
        <taxon>Ignelater</taxon>
    </lineage>
</organism>
<dbReference type="Gene3D" id="3.40.50.1820">
    <property type="entry name" value="alpha/beta hydrolase"/>
    <property type="match status" value="1"/>
</dbReference>
<comment type="caution">
    <text evidence="1">The sequence shown here is derived from an EMBL/GenBank/DDBJ whole genome shotgun (WGS) entry which is preliminary data.</text>
</comment>
<protein>
    <submittedName>
        <fullName evidence="1">Uncharacterized protein</fullName>
    </submittedName>
</protein>
<dbReference type="InterPro" id="IPR029058">
    <property type="entry name" value="AB_hydrolase_fold"/>
</dbReference>